<sequence>MNINNNNNIEVGRYVVSPMTQPRHGGGFDAVVSIRSGRGMASVDRILQFTPCFTSQQAALHYAKAHGLAWAHCH</sequence>
<dbReference type="EMBL" id="JBIGHV010000006">
    <property type="protein sequence ID" value="MFG6431670.1"/>
    <property type="molecule type" value="Genomic_DNA"/>
</dbReference>
<gene>
    <name evidence="1" type="ORF">ACG00Y_17250</name>
</gene>
<reference evidence="1 2" key="1">
    <citation type="submission" date="2024-08" db="EMBL/GenBank/DDBJ databases">
        <authorList>
            <person name="Lu H."/>
        </authorList>
    </citation>
    <scope>NUCLEOTIDE SEQUENCE [LARGE SCALE GENOMIC DNA]</scope>
    <source>
        <strain evidence="1 2">LYH14W</strain>
    </source>
</reference>
<evidence type="ECO:0000313" key="1">
    <source>
        <dbReference type="EMBL" id="MFG6431670.1"/>
    </source>
</evidence>
<dbReference type="RefSeq" id="WP_394480909.1">
    <property type="nucleotide sequence ID" value="NZ_JBIGHV010000006.1"/>
</dbReference>
<keyword evidence="2" id="KW-1185">Reference proteome</keyword>
<evidence type="ECO:0000313" key="2">
    <source>
        <dbReference type="Proteomes" id="UP001606210"/>
    </source>
</evidence>
<proteinExistence type="predicted"/>
<dbReference type="Proteomes" id="UP001606210">
    <property type="component" value="Unassembled WGS sequence"/>
</dbReference>
<name>A0ABW7F7F8_9BURK</name>
<accession>A0ABW7F7F8</accession>
<organism evidence="1 2">
    <name type="scientific">Pelomonas parva</name>
    <dbReference type="NCBI Taxonomy" id="3299032"/>
    <lineage>
        <taxon>Bacteria</taxon>
        <taxon>Pseudomonadati</taxon>
        <taxon>Pseudomonadota</taxon>
        <taxon>Betaproteobacteria</taxon>
        <taxon>Burkholderiales</taxon>
        <taxon>Sphaerotilaceae</taxon>
        <taxon>Roseateles</taxon>
    </lineage>
</organism>
<comment type="caution">
    <text evidence="1">The sequence shown here is derived from an EMBL/GenBank/DDBJ whole genome shotgun (WGS) entry which is preliminary data.</text>
</comment>
<protein>
    <submittedName>
        <fullName evidence="1">Uncharacterized protein</fullName>
    </submittedName>
</protein>